<gene>
    <name evidence="2" type="ORF">ACEZDJ_33045</name>
</gene>
<dbReference type="InterPro" id="IPR036410">
    <property type="entry name" value="HSP_DnaJ_Cys-rich_dom_sf"/>
</dbReference>
<name>A0ABV6UXM7_9ACTN</name>
<organism evidence="2 3">
    <name type="scientific">Streptacidiphilus cavernicola</name>
    <dbReference type="NCBI Taxonomy" id="3342716"/>
    <lineage>
        <taxon>Bacteria</taxon>
        <taxon>Bacillati</taxon>
        <taxon>Actinomycetota</taxon>
        <taxon>Actinomycetes</taxon>
        <taxon>Kitasatosporales</taxon>
        <taxon>Streptomycetaceae</taxon>
        <taxon>Streptacidiphilus</taxon>
    </lineage>
</organism>
<keyword evidence="3" id="KW-1185">Reference proteome</keyword>
<accession>A0ABV6UXM7</accession>
<evidence type="ECO:0000313" key="2">
    <source>
        <dbReference type="EMBL" id="MFC1406131.1"/>
    </source>
</evidence>
<keyword evidence="1" id="KW-1133">Transmembrane helix</keyword>
<sequence>MATALTFVFGIVGTWILIFYGAAQHDVASIIFGAFLIILAICSGVVAAEAQGKVAQHNEHRRQAALRAGWRECRFCAGTGIVTTYEWRRNGPEPFHRSCRTCNQYGWFSPSGPPGTPPY</sequence>
<reference evidence="2 3" key="1">
    <citation type="submission" date="2024-09" db="EMBL/GenBank/DDBJ databases">
        <authorList>
            <person name="Lee S.D."/>
        </authorList>
    </citation>
    <scope>NUCLEOTIDE SEQUENCE [LARGE SCALE GENOMIC DNA]</scope>
    <source>
        <strain evidence="2 3">N1-5</strain>
    </source>
</reference>
<dbReference type="SUPFAM" id="SSF57938">
    <property type="entry name" value="DnaJ/Hsp40 cysteine-rich domain"/>
    <property type="match status" value="1"/>
</dbReference>
<evidence type="ECO:0000313" key="3">
    <source>
        <dbReference type="Proteomes" id="UP001592528"/>
    </source>
</evidence>
<evidence type="ECO:0000256" key="1">
    <source>
        <dbReference type="SAM" id="Phobius"/>
    </source>
</evidence>
<keyword evidence="1" id="KW-0812">Transmembrane</keyword>
<dbReference type="Proteomes" id="UP001592528">
    <property type="component" value="Unassembled WGS sequence"/>
</dbReference>
<dbReference type="RefSeq" id="WP_157624056.1">
    <property type="nucleotide sequence ID" value="NZ_JBHEZZ010000026.1"/>
</dbReference>
<proteinExistence type="predicted"/>
<comment type="caution">
    <text evidence="2">The sequence shown here is derived from an EMBL/GenBank/DDBJ whole genome shotgun (WGS) entry which is preliminary data.</text>
</comment>
<feature type="transmembrane region" description="Helical" evidence="1">
    <location>
        <begin position="29"/>
        <end position="48"/>
    </location>
</feature>
<keyword evidence="1" id="KW-0472">Membrane</keyword>
<dbReference type="EMBL" id="JBHEZZ010000026">
    <property type="protein sequence ID" value="MFC1406131.1"/>
    <property type="molecule type" value="Genomic_DNA"/>
</dbReference>
<protein>
    <recommendedName>
        <fullName evidence="4">GATA-type domain-containing protein</fullName>
    </recommendedName>
</protein>
<feature type="transmembrane region" description="Helical" evidence="1">
    <location>
        <begin position="5"/>
        <end position="23"/>
    </location>
</feature>
<evidence type="ECO:0008006" key="4">
    <source>
        <dbReference type="Google" id="ProtNLM"/>
    </source>
</evidence>